<dbReference type="eggNOG" id="COG0438">
    <property type="taxonomic scope" value="Bacteria"/>
</dbReference>
<dbReference type="HOGENOM" id="CLU_009583_0_3_5"/>
<dbReference type="PANTHER" id="PTHR45871:SF1">
    <property type="entry name" value="PHOSPHATIDYLINOSITOL N-ACETYLGLUCOSAMINYLTRANSFERASE SUBUNIT A"/>
    <property type="match status" value="1"/>
</dbReference>
<dbReference type="InterPro" id="IPR001296">
    <property type="entry name" value="Glyco_trans_1"/>
</dbReference>
<dbReference type="Gene3D" id="3.40.50.2000">
    <property type="entry name" value="Glycogen Phosphorylase B"/>
    <property type="match status" value="2"/>
</dbReference>
<sequence>MTEQRPLRILHCFRSPVGGIFRHVRDLAVEHSKAGHEVGILCDSSTGGEHEDRLFDDIRPFLAMGLTRMPMRRHVSLSDLGMLWDTYKNIKSLRPDVLHGHGAKGGVLARLAGSALRVNRYRVARLYTAHGGSLHYSRRSLLGQFVLRMERLQEYFTDALVFICEYERDAYTKKVGRPRTETRLIYNGIGERDFELIPTRSDAVHYLYVGMLRDLKGPDLFVEAFAKAERILGRPLSAVMVGDGPDRDRYRDMMIERGLGKRISMLPAMRVQQAFAMSQNLVVPSRAEAMPYIVLEGLGAGKTIIATRVGGIPEALGRESPALVNPDDSDDLARAMADAIRIPGWHDAAMPATEQVKSVFSASVMANDVLKLYQDLLEPRSKQALGAAS</sequence>
<accession>K0PUM2</accession>
<evidence type="ECO:0000259" key="2">
    <source>
        <dbReference type="Pfam" id="PF13439"/>
    </source>
</evidence>
<protein>
    <submittedName>
        <fullName evidence="3">Glycosyl transferase group 1</fullName>
    </submittedName>
</protein>
<dbReference type="STRING" id="1211777.BN77_2249"/>
<dbReference type="InterPro" id="IPR028098">
    <property type="entry name" value="Glyco_trans_4-like_N"/>
</dbReference>
<dbReference type="RefSeq" id="WP_007531507.1">
    <property type="nucleotide sequence ID" value="NZ_HF536772.1"/>
</dbReference>
<comment type="caution">
    <text evidence="3">The sequence shown here is derived from an EMBL/GenBank/DDBJ whole genome shotgun (WGS) entry which is preliminary data.</text>
</comment>
<gene>
    <name evidence="3" type="ORF">BN77_2249</name>
</gene>
<dbReference type="GO" id="GO:0016757">
    <property type="term" value="F:glycosyltransferase activity"/>
    <property type="evidence" value="ECO:0007669"/>
    <property type="project" value="InterPro"/>
</dbReference>
<dbReference type="EMBL" id="CANI01000009">
    <property type="protein sequence ID" value="CCM75090.1"/>
    <property type="molecule type" value="Genomic_DNA"/>
</dbReference>
<reference evidence="3 4" key="1">
    <citation type="journal article" date="2013" name="Genome Announc.">
        <title>Draft Genome Sequence of Rhizobium mesoamericanum STM3625, a Nitrogen-Fixing Symbiont of Mimosa pudica Isolated in French Guiana (South America).</title>
        <authorList>
            <person name="Moulin L."/>
            <person name="Mornico D."/>
            <person name="Melkonian R."/>
            <person name="Klonowska A."/>
        </authorList>
    </citation>
    <scope>NUCLEOTIDE SEQUENCE [LARGE SCALE GENOMIC DNA]</scope>
    <source>
        <strain evidence="3 4">STM3625</strain>
    </source>
</reference>
<dbReference type="Proteomes" id="UP000009319">
    <property type="component" value="Unassembled WGS sequence"/>
</dbReference>
<dbReference type="PANTHER" id="PTHR45871">
    <property type="entry name" value="N-ACETYLGLUCOSAMINYL-PHOSPHATIDYLINOSITOL BIOSYNTHETIC PROTEIN"/>
    <property type="match status" value="1"/>
</dbReference>
<dbReference type="CDD" id="cd03801">
    <property type="entry name" value="GT4_PimA-like"/>
    <property type="match status" value="1"/>
</dbReference>
<proteinExistence type="predicted"/>
<keyword evidence="4" id="KW-1185">Reference proteome</keyword>
<feature type="domain" description="Glycosyl transferase family 1" evidence="1">
    <location>
        <begin position="203"/>
        <end position="342"/>
    </location>
</feature>
<feature type="domain" description="Glycosyltransferase subfamily 4-like N-terminal" evidence="2">
    <location>
        <begin position="17"/>
        <end position="189"/>
    </location>
</feature>
<organism evidence="3 4">
    <name type="scientific">Rhizobium mesoamericanum STM3625</name>
    <dbReference type="NCBI Taxonomy" id="1211777"/>
    <lineage>
        <taxon>Bacteria</taxon>
        <taxon>Pseudomonadati</taxon>
        <taxon>Pseudomonadota</taxon>
        <taxon>Alphaproteobacteria</taxon>
        <taxon>Hyphomicrobiales</taxon>
        <taxon>Rhizobiaceae</taxon>
        <taxon>Rhizobium/Agrobacterium group</taxon>
        <taxon>Rhizobium</taxon>
    </lineage>
</organism>
<evidence type="ECO:0000313" key="4">
    <source>
        <dbReference type="Proteomes" id="UP000009319"/>
    </source>
</evidence>
<dbReference type="AlphaFoldDB" id="K0PUM2"/>
<evidence type="ECO:0000259" key="1">
    <source>
        <dbReference type="Pfam" id="PF00534"/>
    </source>
</evidence>
<evidence type="ECO:0000313" key="3">
    <source>
        <dbReference type="EMBL" id="CCM75090.1"/>
    </source>
</evidence>
<dbReference type="Pfam" id="PF00534">
    <property type="entry name" value="Glycos_transf_1"/>
    <property type="match status" value="1"/>
</dbReference>
<dbReference type="SUPFAM" id="SSF53756">
    <property type="entry name" value="UDP-Glycosyltransferase/glycogen phosphorylase"/>
    <property type="match status" value="1"/>
</dbReference>
<dbReference type="Pfam" id="PF13439">
    <property type="entry name" value="Glyco_transf_4"/>
    <property type="match status" value="1"/>
</dbReference>
<name>K0PUM2_9HYPH</name>
<keyword evidence="3" id="KW-0808">Transferase</keyword>